<dbReference type="Gene3D" id="3.30.565.10">
    <property type="entry name" value="Histidine kinase-like ATPase, C-terminal domain"/>
    <property type="match status" value="1"/>
</dbReference>
<dbReference type="InterPro" id="IPR005467">
    <property type="entry name" value="His_kinase_dom"/>
</dbReference>
<evidence type="ECO:0000256" key="4">
    <source>
        <dbReference type="ARBA" id="ARBA00023012"/>
    </source>
</evidence>
<reference evidence="6" key="2">
    <citation type="journal article" date="2021" name="PeerJ">
        <title>Extensive microbial diversity within the chicken gut microbiome revealed by metagenomics and culture.</title>
        <authorList>
            <person name="Gilroy R."/>
            <person name="Ravi A."/>
            <person name="Getino M."/>
            <person name="Pursley I."/>
            <person name="Horton D.L."/>
            <person name="Alikhan N.F."/>
            <person name="Baker D."/>
            <person name="Gharbi K."/>
            <person name="Hall N."/>
            <person name="Watson M."/>
            <person name="Adriaenssens E.M."/>
            <person name="Foster-Nyarko E."/>
            <person name="Jarju S."/>
            <person name="Secka A."/>
            <person name="Antonio M."/>
            <person name="Oren A."/>
            <person name="Chaudhuri R.R."/>
            <person name="La Ragione R."/>
            <person name="Hildebrand F."/>
            <person name="Pallen M.J."/>
        </authorList>
    </citation>
    <scope>NUCLEOTIDE SEQUENCE</scope>
    <source>
        <strain evidence="6">CHK183-6373</strain>
    </source>
</reference>
<dbReference type="PROSITE" id="PS50109">
    <property type="entry name" value="HIS_KIN"/>
    <property type="match status" value="1"/>
</dbReference>
<name>A0A9D1P8V2_9FIRM</name>
<dbReference type="AlphaFoldDB" id="A0A9D1P8V2"/>
<organism evidence="6 7">
    <name type="scientific">Candidatus Ornithocaccomicrobium faecavium</name>
    <dbReference type="NCBI Taxonomy" id="2840890"/>
    <lineage>
        <taxon>Bacteria</taxon>
        <taxon>Bacillati</taxon>
        <taxon>Bacillota</taxon>
        <taxon>Clostridia</taxon>
        <taxon>Candidatus Ornithocaccomicrobium</taxon>
    </lineage>
</organism>
<feature type="domain" description="Histidine kinase" evidence="5">
    <location>
        <begin position="120"/>
        <end position="219"/>
    </location>
</feature>
<dbReference type="PANTHER" id="PTHR40448">
    <property type="entry name" value="TWO-COMPONENT SENSOR HISTIDINE KINASE"/>
    <property type="match status" value="1"/>
</dbReference>
<evidence type="ECO:0000256" key="2">
    <source>
        <dbReference type="ARBA" id="ARBA00022679"/>
    </source>
</evidence>
<gene>
    <name evidence="6" type="ORF">IAA64_12105</name>
</gene>
<dbReference type="GO" id="GO:0000155">
    <property type="term" value="F:phosphorelay sensor kinase activity"/>
    <property type="evidence" value="ECO:0007669"/>
    <property type="project" value="InterPro"/>
</dbReference>
<dbReference type="SUPFAM" id="SSF55890">
    <property type="entry name" value="Sporulation response regulatory protein Spo0B"/>
    <property type="match status" value="1"/>
</dbReference>
<dbReference type="InterPro" id="IPR036890">
    <property type="entry name" value="HATPase_C_sf"/>
</dbReference>
<accession>A0A9D1P8V2</accession>
<dbReference type="Proteomes" id="UP000886884">
    <property type="component" value="Unassembled WGS sequence"/>
</dbReference>
<keyword evidence="3 6" id="KW-0418">Kinase</keyword>
<dbReference type="InterPro" id="IPR003594">
    <property type="entry name" value="HATPase_dom"/>
</dbReference>
<dbReference type="SMART" id="SM00387">
    <property type="entry name" value="HATPase_c"/>
    <property type="match status" value="1"/>
</dbReference>
<comment type="caution">
    <text evidence="6">The sequence shown here is derived from an EMBL/GenBank/DDBJ whole genome shotgun (WGS) entry which is preliminary data.</text>
</comment>
<keyword evidence="2" id="KW-0808">Transferase</keyword>
<sequence length="219" mass="24095">MNPLSRRVERKIAAYQNELIATHFAEVENMYAQVRGWAHDYRNHMQVLSAYAEKGDLAAIRQYLAELDGDLAGLTAPIKTGNRMADAILGSKISLARAKRIPVTIDAHVPFALSVSQVDLCAILGNLFDNAIEATLPLPEEERMIRIYIDTKNTQLYISFTNTAAGGRQEKVGGLFRSTKGAGRGFGLKRVDAIVKRLGGYVSRNSEDGAFTTEILLPQ</sequence>
<evidence type="ECO:0000256" key="3">
    <source>
        <dbReference type="ARBA" id="ARBA00022777"/>
    </source>
</evidence>
<proteinExistence type="predicted"/>
<dbReference type="InterPro" id="IPR032834">
    <property type="entry name" value="NatK-like_C"/>
</dbReference>
<dbReference type="Pfam" id="PF14501">
    <property type="entry name" value="HATPase_c_5"/>
    <property type="match status" value="1"/>
</dbReference>
<dbReference type="InterPro" id="IPR016120">
    <property type="entry name" value="Sig_transdc_His_kin_SpoOB"/>
</dbReference>
<dbReference type="GO" id="GO:0042802">
    <property type="term" value="F:identical protein binding"/>
    <property type="evidence" value="ECO:0007669"/>
    <property type="project" value="TreeGrafter"/>
</dbReference>
<dbReference type="EMBL" id="DVOT01000220">
    <property type="protein sequence ID" value="HIV28711.1"/>
    <property type="molecule type" value="Genomic_DNA"/>
</dbReference>
<keyword evidence="1" id="KW-0597">Phosphoprotein</keyword>
<evidence type="ECO:0000256" key="1">
    <source>
        <dbReference type="ARBA" id="ARBA00022553"/>
    </source>
</evidence>
<evidence type="ECO:0000313" key="6">
    <source>
        <dbReference type="EMBL" id="HIV28711.1"/>
    </source>
</evidence>
<evidence type="ECO:0000259" key="5">
    <source>
        <dbReference type="PROSITE" id="PS50109"/>
    </source>
</evidence>
<dbReference type="PANTHER" id="PTHR40448:SF1">
    <property type="entry name" value="TWO-COMPONENT SENSOR HISTIDINE KINASE"/>
    <property type="match status" value="1"/>
</dbReference>
<dbReference type="CDD" id="cd16935">
    <property type="entry name" value="HATPase_AgrC-ComD-like"/>
    <property type="match status" value="1"/>
</dbReference>
<protein>
    <submittedName>
        <fullName evidence="6">Sensor histidine kinase</fullName>
    </submittedName>
</protein>
<reference evidence="6" key="1">
    <citation type="submission" date="2020-10" db="EMBL/GenBank/DDBJ databases">
        <authorList>
            <person name="Gilroy R."/>
        </authorList>
    </citation>
    <scope>NUCLEOTIDE SEQUENCE</scope>
    <source>
        <strain evidence="6">CHK183-6373</strain>
    </source>
</reference>
<keyword evidence="4" id="KW-0902">Two-component regulatory system</keyword>
<dbReference type="SUPFAM" id="SSF55874">
    <property type="entry name" value="ATPase domain of HSP90 chaperone/DNA topoisomerase II/histidine kinase"/>
    <property type="match status" value="1"/>
</dbReference>
<evidence type="ECO:0000313" key="7">
    <source>
        <dbReference type="Proteomes" id="UP000886884"/>
    </source>
</evidence>